<organism evidence="4 5">
    <name type="scientific">Tenacibaculum skagerrakense</name>
    <dbReference type="NCBI Taxonomy" id="186571"/>
    <lineage>
        <taxon>Bacteria</taxon>
        <taxon>Pseudomonadati</taxon>
        <taxon>Bacteroidota</taxon>
        <taxon>Flavobacteriia</taxon>
        <taxon>Flavobacteriales</taxon>
        <taxon>Flavobacteriaceae</taxon>
        <taxon>Tenacibaculum</taxon>
    </lineage>
</organism>
<gene>
    <name evidence="4" type="ORF">EV195_102223</name>
</gene>
<evidence type="ECO:0000259" key="3">
    <source>
        <dbReference type="Pfam" id="PF13505"/>
    </source>
</evidence>
<comment type="caution">
    <text evidence="4">The sequence shown here is derived from an EMBL/GenBank/DDBJ whole genome shotgun (WGS) entry which is preliminary data.</text>
</comment>
<feature type="chain" id="PRO_5020185149" evidence="2">
    <location>
        <begin position="19"/>
        <end position="215"/>
    </location>
</feature>
<dbReference type="OrthoDB" id="945117at2"/>
<evidence type="ECO:0000256" key="2">
    <source>
        <dbReference type="SAM" id="SignalP"/>
    </source>
</evidence>
<dbReference type="SUPFAM" id="SSF56925">
    <property type="entry name" value="OMPA-like"/>
    <property type="match status" value="1"/>
</dbReference>
<feature type="domain" description="Outer membrane protein beta-barrel" evidence="3">
    <location>
        <begin position="18"/>
        <end position="202"/>
    </location>
</feature>
<dbReference type="Proteomes" id="UP000294564">
    <property type="component" value="Unassembled WGS sequence"/>
</dbReference>
<sequence>MKKLLFFFVLITTTISYAQEKDEKFKIEKGTWGVSGQFSAGINKTTFESEPDAESSNFNFNIFPSTEYFISDNLSLGLRLGFGHWKNDSSSPTADSEGTTNNYSVAAFGRKYFSISKRLAFTLQGELSYSNRDQDSSDSLGNTGGSIRNTFGINVRPGIVFLVNKNISLNANVGRLGYSHSNSRSKTVDTSKTYNNGFNLNLDATSFIFGLTFYL</sequence>
<accession>A0A4R2NZC1</accession>
<dbReference type="InterPro" id="IPR027385">
    <property type="entry name" value="Beta-barrel_OMP"/>
</dbReference>
<dbReference type="EMBL" id="SLXM01000002">
    <property type="protein sequence ID" value="TCP26881.1"/>
    <property type="molecule type" value="Genomic_DNA"/>
</dbReference>
<reference evidence="4 5" key="1">
    <citation type="submission" date="2019-03" db="EMBL/GenBank/DDBJ databases">
        <title>Genomic Encyclopedia of Type Strains, Phase IV (KMG-IV): sequencing the most valuable type-strain genomes for metagenomic binning, comparative biology and taxonomic classification.</title>
        <authorList>
            <person name="Goeker M."/>
        </authorList>
    </citation>
    <scope>NUCLEOTIDE SEQUENCE [LARGE SCALE GENOMIC DNA]</scope>
    <source>
        <strain evidence="4 5">DSM 14836</strain>
    </source>
</reference>
<keyword evidence="1 2" id="KW-0732">Signal</keyword>
<dbReference type="Pfam" id="PF13505">
    <property type="entry name" value="OMP_b-brl"/>
    <property type="match status" value="1"/>
</dbReference>
<dbReference type="InterPro" id="IPR011250">
    <property type="entry name" value="OMP/PagP_B-barrel"/>
</dbReference>
<protein>
    <submittedName>
        <fullName evidence="4">Outer membrane protein with beta-barrel domain</fullName>
    </submittedName>
</protein>
<feature type="signal peptide" evidence="2">
    <location>
        <begin position="1"/>
        <end position="18"/>
    </location>
</feature>
<dbReference type="Gene3D" id="2.40.160.20">
    <property type="match status" value="1"/>
</dbReference>
<evidence type="ECO:0000256" key="1">
    <source>
        <dbReference type="ARBA" id="ARBA00022729"/>
    </source>
</evidence>
<keyword evidence="5" id="KW-1185">Reference proteome</keyword>
<name>A0A4R2NZC1_9FLAO</name>
<dbReference type="AlphaFoldDB" id="A0A4R2NZC1"/>
<dbReference type="RefSeq" id="WP_132793711.1">
    <property type="nucleotide sequence ID" value="NZ_SLXM01000002.1"/>
</dbReference>
<evidence type="ECO:0000313" key="4">
    <source>
        <dbReference type="EMBL" id="TCP26881.1"/>
    </source>
</evidence>
<evidence type="ECO:0000313" key="5">
    <source>
        <dbReference type="Proteomes" id="UP000294564"/>
    </source>
</evidence>
<proteinExistence type="predicted"/>